<accession>A0A2H0R5E8</accession>
<dbReference type="Proteomes" id="UP000230208">
    <property type="component" value="Unassembled WGS sequence"/>
</dbReference>
<sequence>MSIQIDANNQSLGRLASKVAVSLRGKDKPAYKPNVLADIKVTIKNIEQAKFTGKKLTKKIYYRYSGYHGGIKEKKLSDLWATRPKYVFREMVYRMLPKNKSRDKIIKNLKFDN</sequence>
<dbReference type="SUPFAM" id="SSF52161">
    <property type="entry name" value="Ribosomal protein L13"/>
    <property type="match status" value="1"/>
</dbReference>
<dbReference type="GO" id="GO:0005840">
    <property type="term" value="C:ribosome"/>
    <property type="evidence" value="ECO:0007669"/>
    <property type="project" value="UniProtKB-KW"/>
</dbReference>
<evidence type="ECO:0000256" key="4">
    <source>
        <dbReference type="HAMAP-Rule" id="MF_01366"/>
    </source>
</evidence>
<evidence type="ECO:0000256" key="1">
    <source>
        <dbReference type="ARBA" id="ARBA00006227"/>
    </source>
</evidence>
<comment type="caution">
    <text evidence="5">The sequence shown here is derived from an EMBL/GenBank/DDBJ whole genome shotgun (WGS) entry which is preliminary data.</text>
</comment>
<evidence type="ECO:0000313" key="6">
    <source>
        <dbReference type="Proteomes" id="UP000230208"/>
    </source>
</evidence>
<dbReference type="AlphaFoldDB" id="A0A2H0R5E8"/>
<dbReference type="InterPro" id="IPR036899">
    <property type="entry name" value="Ribosomal_uL13_sf"/>
</dbReference>
<evidence type="ECO:0000256" key="2">
    <source>
        <dbReference type="ARBA" id="ARBA00022980"/>
    </source>
</evidence>
<comment type="function">
    <text evidence="4">This protein is one of the early assembly proteins of the 50S ribosomal subunit, although it is not seen to bind rRNA by itself. It is important during the early stages of 50S assembly.</text>
</comment>
<dbReference type="EMBL" id="PCXP01000023">
    <property type="protein sequence ID" value="PIR41737.1"/>
    <property type="molecule type" value="Genomic_DNA"/>
</dbReference>
<dbReference type="GO" id="GO:0003735">
    <property type="term" value="F:structural constituent of ribosome"/>
    <property type="evidence" value="ECO:0007669"/>
    <property type="project" value="InterPro"/>
</dbReference>
<keyword evidence="3 4" id="KW-0687">Ribonucleoprotein</keyword>
<dbReference type="Gene3D" id="3.90.1180.10">
    <property type="entry name" value="Ribosomal protein L13"/>
    <property type="match status" value="1"/>
</dbReference>
<name>A0A2H0R5E8_9BACT</name>
<dbReference type="InterPro" id="IPR005823">
    <property type="entry name" value="Ribosomal_uL13_bac-type"/>
</dbReference>
<dbReference type="NCBIfam" id="TIGR01066">
    <property type="entry name" value="rplM_bact"/>
    <property type="match status" value="1"/>
</dbReference>
<keyword evidence="2 4" id="KW-0689">Ribosomal protein</keyword>
<evidence type="ECO:0000313" key="5">
    <source>
        <dbReference type="EMBL" id="PIR41737.1"/>
    </source>
</evidence>
<dbReference type="CDD" id="cd00392">
    <property type="entry name" value="Ribosomal_L13"/>
    <property type="match status" value="1"/>
</dbReference>
<dbReference type="Pfam" id="PF00572">
    <property type="entry name" value="Ribosomal_L13"/>
    <property type="match status" value="1"/>
</dbReference>
<gene>
    <name evidence="4 5" type="primary">rplM</name>
    <name evidence="5" type="ORF">COV30_02105</name>
</gene>
<dbReference type="PANTHER" id="PTHR11545:SF2">
    <property type="entry name" value="LARGE RIBOSOMAL SUBUNIT PROTEIN UL13M"/>
    <property type="match status" value="1"/>
</dbReference>
<organism evidence="5 6">
    <name type="scientific">Candidatus Yanofskybacteria bacterium CG10_big_fil_rev_8_21_14_0_10_37_15</name>
    <dbReference type="NCBI Taxonomy" id="1975097"/>
    <lineage>
        <taxon>Bacteria</taxon>
        <taxon>Candidatus Yanofskyibacteriota</taxon>
    </lineage>
</organism>
<dbReference type="GO" id="GO:0017148">
    <property type="term" value="P:negative regulation of translation"/>
    <property type="evidence" value="ECO:0007669"/>
    <property type="project" value="TreeGrafter"/>
</dbReference>
<comment type="subunit">
    <text evidence="4">Part of the 50S ribosomal subunit.</text>
</comment>
<proteinExistence type="inferred from homology"/>
<reference evidence="5 6" key="1">
    <citation type="submission" date="2017-09" db="EMBL/GenBank/DDBJ databases">
        <title>Depth-based differentiation of microbial function through sediment-hosted aquifers and enrichment of novel symbionts in the deep terrestrial subsurface.</title>
        <authorList>
            <person name="Probst A.J."/>
            <person name="Ladd B."/>
            <person name="Jarett J.K."/>
            <person name="Geller-Mcgrath D.E."/>
            <person name="Sieber C.M."/>
            <person name="Emerson J.B."/>
            <person name="Anantharaman K."/>
            <person name="Thomas B.C."/>
            <person name="Malmstrom R."/>
            <person name="Stieglmeier M."/>
            <person name="Klingl A."/>
            <person name="Woyke T."/>
            <person name="Ryan C.M."/>
            <person name="Banfield J.F."/>
        </authorList>
    </citation>
    <scope>NUCLEOTIDE SEQUENCE [LARGE SCALE GENOMIC DNA]</scope>
    <source>
        <strain evidence="5">CG10_big_fil_rev_8_21_14_0_10_37_15</strain>
    </source>
</reference>
<dbReference type="InterPro" id="IPR005822">
    <property type="entry name" value="Ribosomal_uL13"/>
</dbReference>
<dbReference type="HAMAP" id="MF_01366">
    <property type="entry name" value="Ribosomal_uL13"/>
    <property type="match status" value="1"/>
</dbReference>
<dbReference type="GO" id="GO:0006412">
    <property type="term" value="P:translation"/>
    <property type="evidence" value="ECO:0007669"/>
    <property type="project" value="UniProtKB-UniRule"/>
</dbReference>
<dbReference type="GO" id="GO:0003729">
    <property type="term" value="F:mRNA binding"/>
    <property type="evidence" value="ECO:0007669"/>
    <property type="project" value="TreeGrafter"/>
</dbReference>
<evidence type="ECO:0000256" key="3">
    <source>
        <dbReference type="ARBA" id="ARBA00023274"/>
    </source>
</evidence>
<comment type="similarity">
    <text evidence="1 4">Belongs to the universal ribosomal protein uL13 family.</text>
</comment>
<dbReference type="PANTHER" id="PTHR11545">
    <property type="entry name" value="RIBOSOMAL PROTEIN L13"/>
    <property type="match status" value="1"/>
</dbReference>
<dbReference type="GO" id="GO:1990904">
    <property type="term" value="C:ribonucleoprotein complex"/>
    <property type="evidence" value="ECO:0007669"/>
    <property type="project" value="UniProtKB-KW"/>
</dbReference>
<dbReference type="PIRSF" id="PIRSF002181">
    <property type="entry name" value="Ribosomal_L13"/>
    <property type="match status" value="1"/>
</dbReference>
<protein>
    <recommendedName>
        <fullName evidence="4">Large ribosomal subunit protein uL13</fullName>
    </recommendedName>
</protein>